<evidence type="ECO:0000256" key="1">
    <source>
        <dbReference type="ARBA" id="ARBA00004935"/>
    </source>
</evidence>
<comment type="pathway">
    <text evidence="1">Pigment biosynthesis; anthocyanin biosynthesis.</text>
</comment>
<proteinExistence type="inferred from homology"/>
<accession>A0A2C9VXZ5</accession>
<dbReference type="EC" id="2.4.1.-" evidence="7"/>
<evidence type="ECO:0000256" key="6">
    <source>
        <dbReference type="RuleBase" id="RU003718"/>
    </source>
</evidence>
<gene>
    <name evidence="8" type="ORF">MANES_05G199700v8</name>
</gene>
<keyword evidence="9" id="KW-1185">Reference proteome</keyword>
<evidence type="ECO:0000256" key="2">
    <source>
        <dbReference type="ARBA" id="ARBA00009995"/>
    </source>
</evidence>
<dbReference type="SUPFAM" id="SSF53756">
    <property type="entry name" value="UDP-Glycosyltransferase/glycogen phosphorylase"/>
    <property type="match status" value="1"/>
</dbReference>
<dbReference type="InterPro" id="IPR035595">
    <property type="entry name" value="UDP_glycos_trans_CS"/>
</dbReference>
<evidence type="ECO:0000256" key="4">
    <source>
        <dbReference type="ARBA" id="ARBA00022679"/>
    </source>
</evidence>
<reference evidence="9" key="1">
    <citation type="journal article" date="2016" name="Nat. Biotechnol.">
        <title>Sequencing wild and cultivated cassava and related species reveals extensive interspecific hybridization and genetic diversity.</title>
        <authorList>
            <person name="Bredeson J.V."/>
            <person name="Lyons J.B."/>
            <person name="Prochnik S.E."/>
            <person name="Wu G.A."/>
            <person name="Ha C.M."/>
            <person name="Edsinger-Gonzales E."/>
            <person name="Grimwood J."/>
            <person name="Schmutz J."/>
            <person name="Rabbi I.Y."/>
            <person name="Egesi C."/>
            <person name="Nauluvula P."/>
            <person name="Lebot V."/>
            <person name="Ndunguru J."/>
            <person name="Mkamilo G."/>
            <person name="Bart R.S."/>
            <person name="Setter T.L."/>
            <person name="Gleadow R.M."/>
            <person name="Kulakow P."/>
            <person name="Ferguson M.E."/>
            <person name="Rounsley S."/>
            <person name="Rokhsar D.S."/>
        </authorList>
    </citation>
    <scope>NUCLEOTIDE SEQUENCE [LARGE SCALE GENOMIC DNA]</scope>
    <source>
        <strain evidence="9">cv. AM560-2</strain>
    </source>
</reference>
<sequence>MQPRFLLVTFPAQGHINPSLQFAKRLIRIGVHVTLATTLYAKRRMTKTSFPVGLSFVTFSDGYDDGFQMGYDDHNNYMSEIKRRGSQTLSDIIVASENEGKPFSCLVYTLLLPWAAEVARAHNLPSTLLWIQPSTVLTVYYYYFNGYGDLFSNCSDPTYVVQLPGELPSFTSRDLPSFLIPSNPYTFVLKAFKEQLEVLSKESDPKILVNTFDALEPEALNAIEKFNMTAIGPLLPSAILDGKDPSDTSFGGDLFQSSKCYIEWLNSKTKSSVIYVSFGSIAVVSKQQMEEIARGLLHSSRPFMWVIREESHGNGTEENQLSCREELEEKGMIVPWCSQVEVLSHPSVGCFVTHCGWNSTLESLVSGVPTVAFPLWTDQGTNAKLIEDVWQTGVRVVPNEEGIVVGEEIIRSLELVMGDGKRAEEIRNNAKKWKDLAREAVKEGGSSDKNLRAFVDEVTVMNQR</sequence>
<organism evidence="8 9">
    <name type="scientific">Manihot esculenta</name>
    <name type="common">Cassava</name>
    <name type="synonym">Jatropha manihot</name>
    <dbReference type="NCBI Taxonomy" id="3983"/>
    <lineage>
        <taxon>Eukaryota</taxon>
        <taxon>Viridiplantae</taxon>
        <taxon>Streptophyta</taxon>
        <taxon>Embryophyta</taxon>
        <taxon>Tracheophyta</taxon>
        <taxon>Spermatophyta</taxon>
        <taxon>Magnoliopsida</taxon>
        <taxon>eudicotyledons</taxon>
        <taxon>Gunneridae</taxon>
        <taxon>Pentapetalae</taxon>
        <taxon>rosids</taxon>
        <taxon>fabids</taxon>
        <taxon>Malpighiales</taxon>
        <taxon>Euphorbiaceae</taxon>
        <taxon>Crotonoideae</taxon>
        <taxon>Manihoteae</taxon>
        <taxon>Manihot</taxon>
    </lineage>
</organism>
<evidence type="ECO:0000313" key="9">
    <source>
        <dbReference type="Proteomes" id="UP000091857"/>
    </source>
</evidence>
<dbReference type="PANTHER" id="PTHR11926">
    <property type="entry name" value="GLUCOSYL/GLUCURONOSYL TRANSFERASES"/>
    <property type="match status" value="1"/>
</dbReference>
<dbReference type="FunFam" id="3.40.50.2000:FF:000019">
    <property type="entry name" value="Glycosyltransferase"/>
    <property type="match status" value="1"/>
</dbReference>
<dbReference type="Proteomes" id="UP000091857">
    <property type="component" value="Chromosome 5"/>
</dbReference>
<dbReference type="GO" id="GO:0080044">
    <property type="term" value="F:quercetin 7-O-glucosyltransferase activity"/>
    <property type="evidence" value="ECO:0000318"/>
    <property type="project" value="GO_Central"/>
</dbReference>
<protein>
    <recommendedName>
        <fullName evidence="7">Glycosyltransferase</fullName>
        <ecNumber evidence="7">2.4.1.-</ecNumber>
    </recommendedName>
</protein>
<dbReference type="Gene3D" id="3.40.50.2000">
    <property type="entry name" value="Glycogen Phosphorylase B"/>
    <property type="match status" value="2"/>
</dbReference>
<dbReference type="EMBL" id="CM004391">
    <property type="protein sequence ID" value="OAY51252.1"/>
    <property type="molecule type" value="Genomic_DNA"/>
</dbReference>
<dbReference type="OMA" id="AYFHYFR"/>
<dbReference type="FunFam" id="3.40.50.2000:FF:000167">
    <property type="entry name" value="Glycosyltransferase"/>
    <property type="match status" value="1"/>
</dbReference>
<name>A0A2C9VXZ5_MANES</name>
<keyword evidence="4 6" id="KW-0808">Transferase</keyword>
<evidence type="ECO:0000256" key="5">
    <source>
        <dbReference type="ARBA" id="ARBA00047606"/>
    </source>
</evidence>
<dbReference type="CDD" id="cd03784">
    <property type="entry name" value="GT1_Gtf-like"/>
    <property type="match status" value="1"/>
</dbReference>
<dbReference type="PROSITE" id="PS00375">
    <property type="entry name" value="UDPGT"/>
    <property type="match status" value="1"/>
</dbReference>
<keyword evidence="3 6" id="KW-0328">Glycosyltransferase</keyword>
<comment type="catalytic activity">
    <reaction evidence="5">
        <text>an anthocyanidin + UDP-alpha-D-glucose + H(+) = an anthocyanidin 3-O-beta-D-glucoside + UDP</text>
        <dbReference type="Rhea" id="RHEA:20093"/>
        <dbReference type="ChEBI" id="CHEBI:15378"/>
        <dbReference type="ChEBI" id="CHEBI:16307"/>
        <dbReference type="ChEBI" id="CHEBI:58223"/>
        <dbReference type="ChEBI" id="CHEBI:58885"/>
        <dbReference type="ChEBI" id="CHEBI:143576"/>
        <dbReference type="EC" id="2.4.1.115"/>
    </reaction>
</comment>
<dbReference type="Pfam" id="PF00201">
    <property type="entry name" value="UDPGT"/>
    <property type="match status" value="1"/>
</dbReference>
<dbReference type="Gramene" id="Manes.05G199700.1.v8.1">
    <property type="protein sequence ID" value="Manes.05G199700.1.v8.1.CDS.1"/>
    <property type="gene ID" value="Manes.05G199700.v8.1"/>
</dbReference>
<evidence type="ECO:0000256" key="7">
    <source>
        <dbReference type="RuleBase" id="RU362057"/>
    </source>
</evidence>
<dbReference type="UniPathway" id="UPA00009"/>
<dbReference type="PANTHER" id="PTHR11926:SF870">
    <property type="entry name" value="UDP-GLYCOSYLTRANSFERASE 75B1"/>
    <property type="match status" value="1"/>
</dbReference>
<dbReference type="GO" id="GO:0009718">
    <property type="term" value="P:anthocyanin-containing compound biosynthetic process"/>
    <property type="evidence" value="ECO:0007669"/>
    <property type="project" value="UniProtKB-UniPathway"/>
</dbReference>
<comment type="caution">
    <text evidence="8">The sequence shown here is derived from an EMBL/GenBank/DDBJ whole genome shotgun (WGS) entry which is preliminary data.</text>
</comment>
<dbReference type="GO" id="GO:0080043">
    <property type="term" value="F:quercetin 3-O-glucosyltransferase activity"/>
    <property type="evidence" value="ECO:0000318"/>
    <property type="project" value="GO_Central"/>
</dbReference>
<dbReference type="OrthoDB" id="5835829at2759"/>
<dbReference type="InterPro" id="IPR002213">
    <property type="entry name" value="UDP_glucos_trans"/>
</dbReference>
<evidence type="ECO:0000313" key="8">
    <source>
        <dbReference type="EMBL" id="OAY51252.1"/>
    </source>
</evidence>
<comment type="similarity">
    <text evidence="2 6">Belongs to the UDP-glycosyltransferase family.</text>
</comment>
<dbReference type="GO" id="GO:0047213">
    <property type="term" value="F:anthocyanidin 3-O-glucosyltransferase activity"/>
    <property type="evidence" value="ECO:0007669"/>
    <property type="project" value="UniProtKB-EC"/>
</dbReference>
<evidence type="ECO:0000256" key="3">
    <source>
        <dbReference type="ARBA" id="ARBA00022676"/>
    </source>
</evidence>
<dbReference type="GO" id="GO:0005737">
    <property type="term" value="C:cytoplasm"/>
    <property type="evidence" value="ECO:0000318"/>
    <property type="project" value="GO_Central"/>
</dbReference>
<dbReference type="AlphaFoldDB" id="A0A2C9VXZ5"/>